<protein>
    <recommendedName>
        <fullName evidence="5">Tat pathway signal protein</fullName>
    </recommendedName>
</protein>
<name>A0ABN3FNU0_9PSEU</name>
<feature type="transmembrane region" description="Helical" evidence="2">
    <location>
        <begin position="84"/>
        <end position="104"/>
    </location>
</feature>
<keyword evidence="2" id="KW-0812">Transmembrane</keyword>
<evidence type="ECO:0000256" key="2">
    <source>
        <dbReference type="SAM" id="Phobius"/>
    </source>
</evidence>
<dbReference type="Proteomes" id="UP001501218">
    <property type="component" value="Unassembled WGS sequence"/>
</dbReference>
<feature type="compositionally biased region" description="Basic and acidic residues" evidence="1">
    <location>
        <begin position="49"/>
        <end position="77"/>
    </location>
</feature>
<feature type="compositionally biased region" description="Basic and acidic residues" evidence="1">
    <location>
        <begin position="29"/>
        <end position="39"/>
    </location>
</feature>
<reference evidence="3 4" key="1">
    <citation type="journal article" date="2019" name="Int. J. Syst. Evol. Microbiol.">
        <title>The Global Catalogue of Microorganisms (GCM) 10K type strain sequencing project: providing services to taxonomists for standard genome sequencing and annotation.</title>
        <authorList>
            <consortium name="The Broad Institute Genomics Platform"/>
            <consortium name="The Broad Institute Genome Sequencing Center for Infectious Disease"/>
            <person name="Wu L."/>
            <person name="Ma J."/>
        </authorList>
    </citation>
    <scope>NUCLEOTIDE SEQUENCE [LARGE SCALE GENOMIC DNA]</scope>
    <source>
        <strain evidence="3 4">JCM 16221</strain>
    </source>
</reference>
<keyword evidence="2" id="KW-0472">Membrane</keyword>
<feature type="compositionally biased region" description="Low complexity" evidence="1">
    <location>
        <begin position="195"/>
        <end position="207"/>
    </location>
</feature>
<evidence type="ECO:0000313" key="4">
    <source>
        <dbReference type="Proteomes" id="UP001501218"/>
    </source>
</evidence>
<proteinExistence type="predicted"/>
<gene>
    <name evidence="3" type="ORF">GCM10009854_06700</name>
</gene>
<evidence type="ECO:0008006" key="5">
    <source>
        <dbReference type="Google" id="ProtNLM"/>
    </source>
</evidence>
<accession>A0ABN3FNU0</accession>
<keyword evidence="4" id="KW-1185">Reference proteome</keyword>
<dbReference type="EMBL" id="BAAARA010000002">
    <property type="protein sequence ID" value="GAA2333926.1"/>
    <property type="molecule type" value="Genomic_DNA"/>
</dbReference>
<evidence type="ECO:0000313" key="3">
    <source>
        <dbReference type="EMBL" id="GAA2333926.1"/>
    </source>
</evidence>
<sequence>MTTEKPVADNEPEGDNNAEEPRQQVPESDEGKGRIRYQDPDSTTPREPTLAERRARKSAEQRRLDEERAAQEAEAAKTAKRRKALIGGGATVGVVALVAAMYSASEVSASANAQTQYCAAVEEGAQQPGPRAEDEKCDPEYVESQGGYVSGGMMFMPLFMGGPMVPQYRYAYTPSGASAPPVGSTATGSTFNKPSGSTIKSTSGSTIQRGGFGISSKTGGSGS</sequence>
<keyword evidence="2" id="KW-1133">Transmembrane helix</keyword>
<feature type="region of interest" description="Disordered" evidence="1">
    <location>
        <begin position="1"/>
        <end position="82"/>
    </location>
</feature>
<organism evidence="3 4">
    <name type="scientific">Saccharopolyspora halophila</name>
    <dbReference type="NCBI Taxonomy" id="405551"/>
    <lineage>
        <taxon>Bacteria</taxon>
        <taxon>Bacillati</taxon>
        <taxon>Actinomycetota</taxon>
        <taxon>Actinomycetes</taxon>
        <taxon>Pseudonocardiales</taxon>
        <taxon>Pseudonocardiaceae</taxon>
        <taxon>Saccharopolyspora</taxon>
    </lineage>
</organism>
<comment type="caution">
    <text evidence="3">The sequence shown here is derived from an EMBL/GenBank/DDBJ whole genome shotgun (WGS) entry which is preliminary data.</text>
</comment>
<evidence type="ECO:0000256" key="1">
    <source>
        <dbReference type="SAM" id="MobiDB-lite"/>
    </source>
</evidence>
<feature type="compositionally biased region" description="Polar residues" evidence="1">
    <location>
        <begin position="184"/>
        <end position="194"/>
    </location>
</feature>
<feature type="region of interest" description="Disordered" evidence="1">
    <location>
        <begin position="176"/>
        <end position="223"/>
    </location>
</feature>